<reference evidence="1 2" key="1">
    <citation type="submission" date="2019-02" db="EMBL/GenBank/DDBJ databases">
        <authorList>
            <person name="Slukin P."/>
            <person name="Fursova N."/>
            <person name="Ermolenko Z."/>
            <person name="Mayskaya N."/>
            <person name="Kislichkina A."/>
            <person name="Mukhina T."/>
            <person name="Sizova A."/>
            <person name="Bogun A."/>
        </authorList>
    </citation>
    <scope>NUCLEOTIDE SEQUENCE [LARGE SCALE GENOMIC DNA]</scope>
    <source>
        <strain evidence="2">SCPM-O-B-8431(U15)</strain>
    </source>
</reference>
<evidence type="ECO:0000313" key="2">
    <source>
        <dbReference type="Proteomes" id="UP000291778"/>
    </source>
</evidence>
<dbReference type="EMBL" id="SERV01000045">
    <property type="protein sequence ID" value="RYL76323.1"/>
    <property type="molecule type" value="Genomic_DNA"/>
</dbReference>
<dbReference type="Proteomes" id="UP000291778">
    <property type="component" value="Unassembled WGS sequence"/>
</dbReference>
<protein>
    <submittedName>
        <fullName evidence="1">Helix-turn-helix domain-containing protein</fullName>
    </submittedName>
</protein>
<proteinExistence type="predicted"/>
<evidence type="ECO:0000313" key="1">
    <source>
        <dbReference type="EMBL" id="RYL76323.1"/>
    </source>
</evidence>
<comment type="caution">
    <text evidence="1">The sequence shown here is derived from an EMBL/GenBank/DDBJ whole genome shotgun (WGS) entry which is preliminary data.</text>
</comment>
<sequence>MAAQEVITDAQIRQRLLDLEEQNKKLRQELLDERRNTNFTQTYPKGWERIRNLIQANPGAARLYSVLSEHIDGNCGAVVADQQFLADQLSVTTRTIRNWVNFLEENKCLVRIPIAGKLCAYALNPTEVWKGYNTSKPYAAFLTKTLVNSEGVIKRRLQACFGTSEPNE</sequence>
<gene>
    <name evidence="1" type="ORF">EWK56_26825</name>
</gene>
<dbReference type="AlphaFoldDB" id="A0A403KKT1"/>
<accession>A0A403KKT1</accession>
<dbReference type="RefSeq" id="WP_033806469.1">
    <property type="nucleotide sequence ID" value="NZ_BLJD01000125.1"/>
</dbReference>
<name>A0A403KKT1_ECOLX</name>
<organism evidence="1 2">
    <name type="scientific">Escherichia coli</name>
    <dbReference type="NCBI Taxonomy" id="562"/>
    <lineage>
        <taxon>Bacteria</taxon>
        <taxon>Pseudomonadati</taxon>
        <taxon>Pseudomonadota</taxon>
        <taxon>Gammaproteobacteria</taxon>
        <taxon>Enterobacterales</taxon>
        <taxon>Enterobacteriaceae</taxon>
        <taxon>Escherichia</taxon>
    </lineage>
</organism>